<protein>
    <recommendedName>
        <fullName evidence="1">RsaL-like HTH domain-containing protein</fullName>
    </recommendedName>
</protein>
<proteinExistence type="predicted"/>
<name>A0A974Y4H4_9RHOO</name>
<dbReference type="KEGG" id="ares:IWH25_03510"/>
<evidence type="ECO:0000259" key="1">
    <source>
        <dbReference type="Pfam" id="PF22495"/>
    </source>
</evidence>
<dbReference type="RefSeq" id="WP_203387975.1">
    <property type="nucleotide sequence ID" value="NZ_CP064781.1"/>
</dbReference>
<accession>A0A974Y4H4</accession>
<gene>
    <name evidence="2" type="ORF">IWH25_03510</name>
</gene>
<organism evidence="2 3">
    <name type="scientific">Azospira restricta</name>
    <dbReference type="NCBI Taxonomy" id="404405"/>
    <lineage>
        <taxon>Bacteria</taxon>
        <taxon>Pseudomonadati</taxon>
        <taxon>Pseudomonadota</taxon>
        <taxon>Betaproteobacteria</taxon>
        <taxon>Rhodocyclales</taxon>
        <taxon>Rhodocyclaceae</taxon>
        <taxon>Azospira</taxon>
    </lineage>
</organism>
<dbReference type="Pfam" id="PF22495">
    <property type="entry name" value="HTH_92"/>
    <property type="match status" value="1"/>
</dbReference>
<dbReference type="InterPro" id="IPR055172">
    <property type="entry name" value="HTH_RsaL-like"/>
</dbReference>
<feature type="domain" description="RsaL-like HTH" evidence="1">
    <location>
        <begin position="14"/>
        <end position="57"/>
    </location>
</feature>
<dbReference type="Proteomes" id="UP000663444">
    <property type="component" value="Chromosome"/>
</dbReference>
<reference evidence="2" key="1">
    <citation type="submission" date="2020-11" db="EMBL/GenBank/DDBJ databases">
        <title>Azospira restricta DSM 18626 genome sequence.</title>
        <authorList>
            <person name="Moe W.M."/>
        </authorList>
    </citation>
    <scope>NUCLEOTIDE SEQUENCE</scope>
    <source>
        <strain evidence="2">DSM 18626</strain>
    </source>
</reference>
<evidence type="ECO:0000313" key="3">
    <source>
        <dbReference type="Proteomes" id="UP000663444"/>
    </source>
</evidence>
<sequence length="78" mass="8716">MSRRTKIDLSKPADIRRLKGENQSDFWFRFGVTQSGGSRYEGDREIPKPVKILMALYLSGVIDDQKIADACGAAGVKR</sequence>
<evidence type="ECO:0000313" key="2">
    <source>
        <dbReference type="EMBL" id="QRJ64431.1"/>
    </source>
</evidence>
<dbReference type="EMBL" id="CP064781">
    <property type="protein sequence ID" value="QRJ64431.1"/>
    <property type="molecule type" value="Genomic_DNA"/>
</dbReference>
<dbReference type="AlphaFoldDB" id="A0A974Y4H4"/>
<keyword evidence="3" id="KW-1185">Reference proteome</keyword>